<dbReference type="FunFam" id="1.10.3470.10:FF:000001">
    <property type="entry name" value="Vitamin B12 ABC transporter permease BtuC"/>
    <property type="match status" value="1"/>
</dbReference>
<evidence type="ECO:0000256" key="6">
    <source>
        <dbReference type="ARBA" id="ARBA00022989"/>
    </source>
</evidence>
<sequence>MLRRAPATAAPAGVRTRAGLTVAIVVGLAVLVGSVLLAVLIGPADLTAGEVWASVAHHLGLGPAPVQPLRDAIVWDGRLPRTLTAAAVGAGLAVCGAVMQSLTRNPLADPYLLGLSSGASLGAVLVLVVGISAALPVAAFVGSGLALVAALGLAGALGAITPTRTILAGLAISQLCAAGTSFVIFWSATGDSYREILSWLLGSVAGASWTSVAVTAGALLLLGTPLVLSGSVLDAFTFGDAAASTLGLHVTAVRWVMLGAVALLTGALVSQSGSIGFVGLILPHAVGALTGPRHRALLPVAAIAGAVFLVWADTLARTVFEPRELPVGVVTAAIGAPVFAWILWRGRRSIA</sequence>
<dbReference type="STRING" id="285351.SAMN04488035_0842"/>
<feature type="transmembrane region" description="Helical" evidence="8">
    <location>
        <begin position="20"/>
        <end position="42"/>
    </location>
</feature>
<keyword evidence="4" id="KW-1003">Cell membrane</keyword>
<dbReference type="AlphaFoldDB" id="A0A1I2E1H1"/>
<dbReference type="NCBIfam" id="TIGR03869">
    <property type="entry name" value="F420-0_ABCperm"/>
    <property type="match status" value="1"/>
</dbReference>
<evidence type="ECO:0000256" key="8">
    <source>
        <dbReference type="SAM" id="Phobius"/>
    </source>
</evidence>
<dbReference type="GO" id="GO:0022857">
    <property type="term" value="F:transmembrane transporter activity"/>
    <property type="evidence" value="ECO:0007669"/>
    <property type="project" value="InterPro"/>
</dbReference>
<feature type="transmembrane region" description="Helical" evidence="8">
    <location>
        <begin position="111"/>
        <end position="131"/>
    </location>
</feature>
<keyword evidence="3" id="KW-0813">Transport</keyword>
<accession>A0A1I2E1H1</accession>
<dbReference type="SUPFAM" id="SSF81345">
    <property type="entry name" value="ABC transporter involved in vitamin B12 uptake, BtuC"/>
    <property type="match status" value="1"/>
</dbReference>
<protein>
    <submittedName>
        <fullName evidence="9">Iron complex transport system permease protein</fullName>
    </submittedName>
</protein>
<feature type="transmembrane region" description="Helical" evidence="8">
    <location>
        <begin position="137"/>
        <end position="160"/>
    </location>
</feature>
<evidence type="ECO:0000256" key="1">
    <source>
        <dbReference type="ARBA" id="ARBA00004651"/>
    </source>
</evidence>
<keyword evidence="7 8" id="KW-0472">Membrane</keyword>
<feature type="transmembrane region" description="Helical" evidence="8">
    <location>
        <begin position="296"/>
        <end position="313"/>
    </location>
</feature>
<evidence type="ECO:0000256" key="3">
    <source>
        <dbReference type="ARBA" id="ARBA00022448"/>
    </source>
</evidence>
<keyword evidence="10" id="KW-1185">Reference proteome</keyword>
<organism evidence="9 10">
    <name type="scientific">Flavimobilis marinus</name>
    <dbReference type="NCBI Taxonomy" id="285351"/>
    <lineage>
        <taxon>Bacteria</taxon>
        <taxon>Bacillati</taxon>
        <taxon>Actinomycetota</taxon>
        <taxon>Actinomycetes</taxon>
        <taxon>Micrococcales</taxon>
        <taxon>Jonesiaceae</taxon>
        <taxon>Flavimobilis</taxon>
    </lineage>
</organism>
<dbReference type="Pfam" id="PF01032">
    <property type="entry name" value="FecCD"/>
    <property type="match status" value="1"/>
</dbReference>
<comment type="similarity">
    <text evidence="2">Belongs to the binding-protein-dependent transport system permease family. FecCD subfamily.</text>
</comment>
<comment type="subcellular location">
    <subcellularLocation>
        <location evidence="1">Cell membrane</location>
        <topology evidence="1">Multi-pass membrane protein</topology>
    </subcellularLocation>
</comment>
<evidence type="ECO:0000256" key="2">
    <source>
        <dbReference type="ARBA" id="ARBA00007935"/>
    </source>
</evidence>
<feature type="transmembrane region" description="Helical" evidence="8">
    <location>
        <begin position="199"/>
        <end position="223"/>
    </location>
</feature>
<evidence type="ECO:0000256" key="4">
    <source>
        <dbReference type="ARBA" id="ARBA00022475"/>
    </source>
</evidence>
<feature type="transmembrane region" description="Helical" evidence="8">
    <location>
        <begin position="235"/>
        <end position="257"/>
    </location>
</feature>
<feature type="transmembrane region" description="Helical" evidence="8">
    <location>
        <begin position="167"/>
        <end position="187"/>
    </location>
</feature>
<dbReference type="EMBL" id="FONZ01000001">
    <property type="protein sequence ID" value="SFE86549.1"/>
    <property type="molecule type" value="Genomic_DNA"/>
</dbReference>
<dbReference type="CDD" id="cd06550">
    <property type="entry name" value="TM_ABC_iron-siderophores_like"/>
    <property type="match status" value="1"/>
</dbReference>
<dbReference type="GO" id="GO:0033214">
    <property type="term" value="P:siderophore-iron import into cell"/>
    <property type="evidence" value="ECO:0007669"/>
    <property type="project" value="TreeGrafter"/>
</dbReference>
<dbReference type="PANTHER" id="PTHR30472">
    <property type="entry name" value="FERRIC ENTEROBACTIN TRANSPORT SYSTEM PERMEASE PROTEIN"/>
    <property type="match status" value="1"/>
</dbReference>
<dbReference type="Gene3D" id="1.10.3470.10">
    <property type="entry name" value="ABC transporter involved in vitamin B12 uptake, BtuC"/>
    <property type="match status" value="1"/>
</dbReference>
<keyword evidence="6 8" id="KW-1133">Transmembrane helix</keyword>
<dbReference type="InterPro" id="IPR037294">
    <property type="entry name" value="ABC_BtuC-like"/>
</dbReference>
<feature type="transmembrane region" description="Helical" evidence="8">
    <location>
        <begin position="325"/>
        <end position="344"/>
    </location>
</feature>
<evidence type="ECO:0000313" key="10">
    <source>
        <dbReference type="Proteomes" id="UP000198520"/>
    </source>
</evidence>
<feature type="transmembrane region" description="Helical" evidence="8">
    <location>
        <begin position="263"/>
        <end position="284"/>
    </location>
</feature>
<proteinExistence type="inferred from homology"/>
<name>A0A1I2E1H1_9MICO</name>
<dbReference type="Proteomes" id="UP000198520">
    <property type="component" value="Unassembled WGS sequence"/>
</dbReference>
<dbReference type="GO" id="GO:0005886">
    <property type="term" value="C:plasma membrane"/>
    <property type="evidence" value="ECO:0007669"/>
    <property type="project" value="UniProtKB-SubCell"/>
</dbReference>
<evidence type="ECO:0000256" key="5">
    <source>
        <dbReference type="ARBA" id="ARBA00022692"/>
    </source>
</evidence>
<dbReference type="InterPro" id="IPR000522">
    <property type="entry name" value="ABC_transptr_permease_BtuC"/>
</dbReference>
<feature type="transmembrane region" description="Helical" evidence="8">
    <location>
        <begin position="79"/>
        <end position="99"/>
    </location>
</feature>
<evidence type="ECO:0000256" key="7">
    <source>
        <dbReference type="ARBA" id="ARBA00023136"/>
    </source>
</evidence>
<gene>
    <name evidence="9" type="ORF">SAMN04488035_0842</name>
</gene>
<keyword evidence="5 8" id="KW-0812">Transmembrane</keyword>
<evidence type="ECO:0000313" key="9">
    <source>
        <dbReference type="EMBL" id="SFE86549.1"/>
    </source>
</evidence>
<dbReference type="RefSeq" id="WP_177191269.1">
    <property type="nucleotide sequence ID" value="NZ_BNAN01000001.1"/>
</dbReference>
<dbReference type="InterPro" id="IPR022410">
    <property type="entry name" value="ABC_transptr_permease_F420-0"/>
</dbReference>
<dbReference type="PANTHER" id="PTHR30472:SF67">
    <property type="entry name" value="PERMEASE OF ABC TRANSPORTER-RELATED"/>
    <property type="match status" value="1"/>
</dbReference>
<reference evidence="10" key="1">
    <citation type="submission" date="2016-10" db="EMBL/GenBank/DDBJ databases">
        <authorList>
            <person name="Varghese N."/>
            <person name="Submissions S."/>
        </authorList>
    </citation>
    <scope>NUCLEOTIDE SEQUENCE [LARGE SCALE GENOMIC DNA]</scope>
    <source>
        <strain evidence="10">DSM 19083</strain>
    </source>
</reference>